<sequence length="820" mass="91034">MLPDSRFPVTGGIMQTEYSPPRAIAERLVGSSELDRSVVTKRKTASPLSFLGRATSRFLPPPLKKQTPTIRLKLRHSPHPVESQQSAENMAVKQEPREDGSGGDAEQQQPQQQQLQQLQQPPVFEITPNEIKVELEPQRPETTTRVKSETDSSSSGNQPSEELTTTTTSNSSDLSDNRPQAHVSEQHNESRRPAASRGRRKSRFVLKFHHQALPQEYLDHYEATQAAQEAAALLAASSSPSTPSSSATSPTNMASFPFAAGLGRPGIDEHLALKQLAAMHEAYSNINSNQVPSPTTIVGQQQRVSPPRRSVISCSATAVNRPATPKYSTASQQRQPQQHPQPRPPMRFADLPYMGEITLENSKPRRGRKPKKADICHLIYKNYGQIVPGTPGLVGGQQQQQQQLEPKLQDPVYQRTDVQNRISSLLEKRLTQEQRQAAAQKLRRQQLQLQLLLQQSEPLNLCLRDVEDVSVEVPSDEEEEEPATPSIVVGESSNSSAGGGDEPTIQLPWATRNNHHNNNNSVNNNNDGQFVHPETVAALQSFYQHQQQQQQQRLLLEQRMKLKRAAAPTILQPQAQSAAAAMQMHMQPPPAKRKRSAIFIPPVPPENNNNPATEVSICKFKFTGGDKPSLQEKKSLSVDSGGNFRYYSGTGDKSMRGYEFFPRESLQQVPGGPTPALLKGTNTSPVGTGGITERRIVSAPSSPRDEVAAHRNKRKTRKSLQREKLEQTFKEKGFLIQTQQRDAAEGSTFCKFRRLRKFTRYLYRSWKDHLPDDVRELSAEQARVAAAAAAAAAMASNDNINDQMVVDRMPRQVEQPSAAI</sequence>
<feature type="compositionally biased region" description="Low complexity" evidence="1">
    <location>
        <begin position="107"/>
        <end position="122"/>
    </location>
</feature>
<feature type="region of interest" description="Disordered" evidence="1">
    <location>
        <begin position="698"/>
        <end position="720"/>
    </location>
</feature>
<proteinExistence type="predicted"/>
<protein>
    <submittedName>
        <fullName evidence="2">Uncharacterized protein</fullName>
    </submittedName>
</protein>
<dbReference type="PANTHER" id="PTHR24330:SF19">
    <property type="entry name" value="MEDIATOR OF RNA POLYMERASE II TRANSCRIPTION SUBUNIT 29"/>
    <property type="match status" value="1"/>
</dbReference>
<keyword evidence="3" id="KW-1185">Reference proteome</keyword>
<accession>A0ABD2WPG8</accession>
<evidence type="ECO:0000256" key="1">
    <source>
        <dbReference type="SAM" id="MobiDB-lite"/>
    </source>
</evidence>
<feature type="compositionally biased region" description="Basic and acidic residues" evidence="1">
    <location>
        <begin position="131"/>
        <end position="150"/>
    </location>
</feature>
<reference evidence="2 3" key="1">
    <citation type="journal article" date="2024" name="bioRxiv">
        <title>A reference genome for Trichogramma kaykai: A tiny desert-dwelling parasitoid wasp with competing sex-ratio distorters.</title>
        <authorList>
            <person name="Culotta J."/>
            <person name="Lindsey A.R."/>
        </authorList>
    </citation>
    <scope>NUCLEOTIDE SEQUENCE [LARGE SCALE GENOMIC DNA]</scope>
    <source>
        <strain evidence="2 3">KSX58</strain>
    </source>
</reference>
<dbReference type="InterPro" id="IPR052145">
    <property type="entry name" value="Mediator/Homeobox_domain"/>
</dbReference>
<feature type="compositionally biased region" description="Low complexity" evidence="1">
    <location>
        <begin position="516"/>
        <end position="526"/>
    </location>
</feature>
<name>A0ABD2WPG8_9HYME</name>
<feature type="region of interest" description="Disordered" evidence="1">
    <location>
        <begin position="287"/>
        <end position="348"/>
    </location>
</feature>
<feature type="compositionally biased region" description="Basic residues" evidence="1">
    <location>
        <begin position="710"/>
        <end position="719"/>
    </location>
</feature>
<evidence type="ECO:0000313" key="3">
    <source>
        <dbReference type="Proteomes" id="UP001627154"/>
    </source>
</evidence>
<dbReference type="EMBL" id="JBJJXI010000085">
    <property type="protein sequence ID" value="KAL3395041.1"/>
    <property type="molecule type" value="Genomic_DNA"/>
</dbReference>
<dbReference type="Proteomes" id="UP001627154">
    <property type="component" value="Unassembled WGS sequence"/>
</dbReference>
<feature type="region of interest" description="Disordered" evidence="1">
    <location>
        <begin position="35"/>
        <end position="200"/>
    </location>
</feature>
<feature type="compositionally biased region" description="Low complexity" evidence="1">
    <location>
        <begin position="160"/>
        <end position="174"/>
    </location>
</feature>
<feature type="region of interest" description="Disordered" evidence="1">
    <location>
        <begin position="471"/>
        <end position="528"/>
    </location>
</feature>
<organism evidence="2 3">
    <name type="scientific">Trichogramma kaykai</name>
    <dbReference type="NCBI Taxonomy" id="54128"/>
    <lineage>
        <taxon>Eukaryota</taxon>
        <taxon>Metazoa</taxon>
        <taxon>Ecdysozoa</taxon>
        <taxon>Arthropoda</taxon>
        <taxon>Hexapoda</taxon>
        <taxon>Insecta</taxon>
        <taxon>Pterygota</taxon>
        <taxon>Neoptera</taxon>
        <taxon>Endopterygota</taxon>
        <taxon>Hymenoptera</taxon>
        <taxon>Apocrita</taxon>
        <taxon>Proctotrupomorpha</taxon>
        <taxon>Chalcidoidea</taxon>
        <taxon>Trichogrammatidae</taxon>
        <taxon>Trichogramma</taxon>
    </lineage>
</organism>
<gene>
    <name evidence="2" type="ORF">TKK_010670</name>
</gene>
<evidence type="ECO:0000313" key="2">
    <source>
        <dbReference type="EMBL" id="KAL3395041.1"/>
    </source>
</evidence>
<dbReference type="PANTHER" id="PTHR24330">
    <property type="entry name" value="HOMEOBOX PROTEIN BARH-LIKE"/>
    <property type="match status" value="1"/>
</dbReference>
<comment type="caution">
    <text evidence="2">The sequence shown here is derived from an EMBL/GenBank/DDBJ whole genome shotgun (WGS) entry which is preliminary data.</text>
</comment>
<dbReference type="AlphaFoldDB" id="A0ABD2WPG8"/>
<feature type="compositionally biased region" description="Polar residues" evidence="1">
    <location>
        <begin position="287"/>
        <end position="304"/>
    </location>
</feature>
<feature type="compositionally biased region" description="Acidic residues" evidence="1">
    <location>
        <begin position="471"/>
        <end position="482"/>
    </location>
</feature>